<evidence type="ECO:0008006" key="4">
    <source>
        <dbReference type="Google" id="ProtNLM"/>
    </source>
</evidence>
<dbReference type="Proteomes" id="UP000010798">
    <property type="component" value="Chromosome"/>
</dbReference>
<gene>
    <name evidence="2" type="ordered locus">Sinac_5417</name>
</gene>
<dbReference type="EMBL" id="CP003364">
    <property type="protein sequence ID" value="AGA29565.1"/>
    <property type="molecule type" value="Genomic_DNA"/>
</dbReference>
<evidence type="ECO:0000313" key="3">
    <source>
        <dbReference type="Proteomes" id="UP000010798"/>
    </source>
</evidence>
<dbReference type="AlphaFoldDB" id="L0DL57"/>
<protein>
    <recommendedName>
        <fullName evidence="4">Tetratricopeptide repeat protein</fullName>
    </recommendedName>
</protein>
<evidence type="ECO:0000256" key="1">
    <source>
        <dbReference type="SAM" id="MobiDB-lite"/>
    </source>
</evidence>
<dbReference type="InterPro" id="IPR011990">
    <property type="entry name" value="TPR-like_helical_dom_sf"/>
</dbReference>
<accession>L0DL57</accession>
<feature type="region of interest" description="Disordered" evidence="1">
    <location>
        <begin position="180"/>
        <end position="200"/>
    </location>
</feature>
<dbReference type="eggNOG" id="ENOG50347YB">
    <property type="taxonomic scope" value="Bacteria"/>
</dbReference>
<dbReference type="SUPFAM" id="SSF48452">
    <property type="entry name" value="TPR-like"/>
    <property type="match status" value="1"/>
</dbReference>
<dbReference type="HOGENOM" id="CLU_1365427_0_0_0"/>
<feature type="compositionally biased region" description="Gly residues" evidence="1">
    <location>
        <begin position="16"/>
        <end position="29"/>
    </location>
</feature>
<keyword evidence="3" id="KW-1185">Reference proteome</keyword>
<reference evidence="2 3" key="1">
    <citation type="submission" date="2012-02" db="EMBL/GenBank/DDBJ databases">
        <title>Complete sequence of chromosome of Singulisphaera acidiphila DSM 18658.</title>
        <authorList>
            <consortium name="US DOE Joint Genome Institute (JGI-PGF)"/>
            <person name="Lucas S."/>
            <person name="Copeland A."/>
            <person name="Lapidus A."/>
            <person name="Glavina del Rio T."/>
            <person name="Dalin E."/>
            <person name="Tice H."/>
            <person name="Bruce D."/>
            <person name="Goodwin L."/>
            <person name="Pitluck S."/>
            <person name="Peters L."/>
            <person name="Ovchinnikova G."/>
            <person name="Chertkov O."/>
            <person name="Kyrpides N."/>
            <person name="Mavromatis K."/>
            <person name="Ivanova N."/>
            <person name="Brettin T."/>
            <person name="Detter J.C."/>
            <person name="Han C."/>
            <person name="Larimer F."/>
            <person name="Land M."/>
            <person name="Hauser L."/>
            <person name="Markowitz V."/>
            <person name="Cheng J.-F."/>
            <person name="Hugenholtz P."/>
            <person name="Woyke T."/>
            <person name="Wu D."/>
            <person name="Tindall B."/>
            <person name="Pomrenke H."/>
            <person name="Brambilla E."/>
            <person name="Klenk H.-P."/>
            <person name="Eisen J.A."/>
        </authorList>
    </citation>
    <scope>NUCLEOTIDE SEQUENCE [LARGE SCALE GENOMIC DNA]</scope>
    <source>
        <strain evidence="3">ATCC BAA-1392 / DSM 18658 / VKM B-2454 / MOB10</strain>
    </source>
</reference>
<sequence>MSDQGAGESRPPKQPGGPGQGGHKPGKGGAAPKKRGGLRLKRLLGGEGQDFELDHPKCVIEMELDFEEGIELRKAGDPEAARDALRYALQGCGDNMWVHVALGRIALEDFKDPTLARGHFGYAFELAERAFPPGFHGRLPQHRDANRPFYDAIDGLIECYEALSKPGEARSLRDFAEALISGRRAGPSGPHRGPGKPRKN</sequence>
<name>L0DL57_SINAD</name>
<dbReference type="KEGG" id="saci:Sinac_5417"/>
<evidence type="ECO:0000313" key="2">
    <source>
        <dbReference type="EMBL" id="AGA29565.1"/>
    </source>
</evidence>
<organism evidence="2 3">
    <name type="scientific">Singulisphaera acidiphila (strain ATCC BAA-1392 / DSM 18658 / VKM B-2454 / MOB10)</name>
    <dbReference type="NCBI Taxonomy" id="886293"/>
    <lineage>
        <taxon>Bacteria</taxon>
        <taxon>Pseudomonadati</taxon>
        <taxon>Planctomycetota</taxon>
        <taxon>Planctomycetia</taxon>
        <taxon>Isosphaerales</taxon>
        <taxon>Isosphaeraceae</taxon>
        <taxon>Singulisphaera</taxon>
    </lineage>
</organism>
<dbReference type="RefSeq" id="WP_015248668.1">
    <property type="nucleotide sequence ID" value="NC_019892.1"/>
</dbReference>
<feature type="region of interest" description="Disordered" evidence="1">
    <location>
        <begin position="1"/>
        <end position="39"/>
    </location>
</feature>
<proteinExistence type="predicted"/>
<dbReference type="OrthoDB" id="268452at2"/>